<dbReference type="Proteomes" id="UP000515804">
    <property type="component" value="Chromosome"/>
</dbReference>
<keyword evidence="2" id="KW-1185">Reference proteome</keyword>
<name>A0A7G9SNF4_9GAMM</name>
<proteinExistence type="predicted"/>
<protein>
    <submittedName>
        <fullName evidence="1">Uncharacterized protein</fullName>
    </submittedName>
</protein>
<reference evidence="1 2" key="1">
    <citation type="submission" date="2020-08" db="EMBL/GenBank/DDBJ databases">
        <title>Genome sequence of Thermomonas carbonis KCTC 42013T.</title>
        <authorList>
            <person name="Hyun D.-W."/>
            <person name="Bae J.-W."/>
        </authorList>
    </citation>
    <scope>NUCLEOTIDE SEQUENCE [LARGE SCALE GENOMIC DNA]</scope>
    <source>
        <strain evidence="1 2">KCTC 42013</strain>
    </source>
</reference>
<organism evidence="1 2">
    <name type="scientific">Thermomonas carbonis</name>
    <dbReference type="NCBI Taxonomy" id="1463158"/>
    <lineage>
        <taxon>Bacteria</taxon>
        <taxon>Pseudomonadati</taxon>
        <taxon>Pseudomonadota</taxon>
        <taxon>Gammaproteobacteria</taxon>
        <taxon>Lysobacterales</taxon>
        <taxon>Lysobacteraceae</taxon>
        <taxon>Thermomonas</taxon>
    </lineage>
</organism>
<sequence length="82" mass="8982">MNNSDPNEDESVFKSKLYYDLSDAVDEVSLATGVKETAAQSAKLIGKGLFNTVIFSGKLGFKILEELPEAIAKTAERQSRKK</sequence>
<accession>A0A7G9SNF4</accession>
<evidence type="ECO:0000313" key="2">
    <source>
        <dbReference type="Proteomes" id="UP000515804"/>
    </source>
</evidence>
<dbReference type="RefSeq" id="WP_187551902.1">
    <property type="nucleotide sequence ID" value="NZ_BMZL01000014.1"/>
</dbReference>
<evidence type="ECO:0000313" key="1">
    <source>
        <dbReference type="EMBL" id="QNN69379.1"/>
    </source>
</evidence>
<dbReference type="EMBL" id="CP060719">
    <property type="protein sequence ID" value="QNN69379.1"/>
    <property type="molecule type" value="Genomic_DNA"/>
</dbReference>
<gene>
    <name evidence="1" type="ORF">H9L16_11935</name>
</gene>
<dbReference type="AlphaFoldDB" id="A0A7G9SNF4"/>
<dbReference type="KEGG" id="tcn:H9L16_11935"/>